<keyword evidence="3" id="KW-0378">Hydrolase</keyword>
<dbReference type="InterPro" id="IPR041517">
    <property type="entry name" value="DEGP_PDZ"/>
</dbReference>
<comment type="caution">
    <text evidence="7">The sequence shown here is derived from an EMBL/GenBank/DDBJ whole genome shotgun (WGS) entry which is preliminary data.</text>
</comment>
<evidence type="ECO:0000256" key="1">
    <source>
        <dbReference type="ARBA" id="ARBA00010541"/>
    </source>
</evidence>
<protein>
    <recommendedName>
        <fullName evidence="6">PDZ domain-containing protein</fullName>
    </recommendedName>
</protein>
<keyword evidence="4" id="KW-0720">Serine protease</keyword>
<dbReference type="InterPro" id="IPR001478">
    <property type="entry name" value="PDZ"/>
</dbReference>
<dbReference type="Gene3D" id="2.30.42.10">
    <property type="match status" value="1"/>
</dbReference>
<evidence type="ECO:0000256" key="4">
    <source>
        <dbReference type="ARBA" id="ARBA00022825"/>
    </source>
</evidence>
<accession>A0AAW1SLR2</accession>
<proteinExistence type="inferred from homology"/>
<dbReference type="GO" id="GO:0006508">
    <property type="term" value="P:proteolysis"/>
    <property type="evidence" value="ECO:0007669"/>
    <property type="project" value="UniProtKB-KW"/>
</dbReference>
<dbReference type="InterPro" id="IPR046449">
    <property type="entry name" value="DEGP_PDZ_sf"/>
</dbReference>
<feature type="region of interest" description="Disordered" evidence="5">
    <location>
        <begin position="605"/>
        <end position="648"/>
    </location>
</feature>
<dbReference type="InterPro" id="IPR009003">
    <property type="entry name" value="Peptidase_S1_PA"/>
</dbReference>
<dbReference type="PANTHER" id="PTHR45980">
    <property type="match status" value="1"/>
</dbReference>
<sequence length="648" mass="70276">MGLLLGLRGSAVATHGIRRFTSSLSCQCLFSSRRPPPASLPRMYSLPSTCPGSQRFARSTCQSLRHQHVASSPSICNSASSSASGRKHKSKRKGSRSAGTDAGSQEALMDTDLEMSGPPQNSRQRMVPPDVQADLDDANASMNAVVKVYCVHTEPNFSLPWQRLRQHASTSSGFLVAAGTGERWLLTNAHSVAYHSQVKVKRRGDDRKFLAEVLAIGTECDIALLSVEDDEFWEEVEPLELGPLPRLQDAVAVIGYPIGGDTISVTSGVVSRIEVTSYVHGTTELLAIQIDAAINSGNSGGPVFNAFGQCVGIAFQSLSGSDAENIGWLIPTPVIQHFLTDYRRNGHFTGFPQLGVRWQRMESAALKASLGMTAGQKGVLVRAVAPLADAARVLKPGDVIMKFDGVQVASDGTVPFRTGERIAFNFLVSQKYTGEAATLHVLREGATEQLEINLSRPSALVPLHLNDTDPSYVVIAGIVFTSLCEPYLVSEYGSDYLGDSPVKLLDQLLHARKEHSDQQVVVLSQVLACNATLGYEDLYNMRVHKFNGTVLRSLQHLAQLATSCTDTYMRFDLDHSEVVVLETAQVKDATADILKQHSIPDWLSKDLRPVPEASSNGSSSERPPLTHALAMSSLDSGKHEEARPEKRH</sequence>
<dbReference type="FunFam" id="2.40.10.10:FF:000012">
    <property type="entry name" value="protease Do-like 9"/>
    <property type="match status" value="1"/>
</dbReference>
<evidence type="ECO:0000313" key="8">
    <source>
        <dbReference type="Proteomes" id="UP001485043"/>
    </source>
</evidence>
<dbReference type="Pfam" id="PF17815">
    <property type="entry name" value="PDZ_3"/>
    <property type="match status" value="1"/>
</dbReference>
<dbReference type="PANTHER" id="PTHR45980:SF18">
    <property type="entry name" value="PROTEASE DO-LIKE 9"/>
    <property type="match status" value="1"/>
</dbReference>
<dbReference type="Pfam" id="PF13180">
    <property type="entry name" value="PDZ_2"/>
    <property type="match status" value="1"/>
</dbReference>
<dbReference type="PRINTS" id="PR00834">
    <property type="entry name" value="PROTEASES2C"/>
</dbReference>
<dbReference type="Proteomes" id="UP001485043">
    <property type="component" value="Unassembled WGS sequence"/>
</dbReference>
<dbReference type="SUPFAM" id="SSF50494">
    <property type="entry name" value="Trypsin-like serine proteases"/>
    <property type="match status" value="1"/>
</dbReference>
<reference evidence="7 8" key="1">
    <citation type="journal article" date="2024" name="Nat. Commun.">
        <title>Phylogenomics reveals the evolutionary origins of lichenization in chlorophyte algae.</title>
        <authorList>
            <person name="Puginier C."/>
            <person name="Libourel C."/>
            <person name="Otte J."/>
            <person name="Skaloud P."/>
            <person name="Haon M."/>
            <person name="Grisel S."/>
            <person name="Petersen M."/>
            <person name="Berrin J.G."/>
            <person name="Delaux P.M."/>
            <person name="Dal Grande F."/>
            <person name="Keller J."/>
        </authorList>
    </citation>
    <scope>NUCLEOTIDE SEQUENCE [LARGE SCALE GENOMIC DNA]</scope>
    <source>
        <strain evidence="7 8">SAG 2523</strain>
    </source>
</reference>
<dbReference type="EMBL" id="JALJOV010001371">
    <property type="protein sequence ID" value="KAK9848943.1"/>
    <property type="molecule type" value="Genomic_DNA"/>
</dbReference>
<evidence type="ECO:0000256" key="3">
    <source>
        <dbReference type="ARBA" id="ARBA00022801"/>
    </source>
</evidence>
<evidence type="ECO:0000313" key="7">
    <source>
        <dbReference type="EMBL" id="KAK9848943.1"/>
    </source>
</evidence>
<dbReference type="InterPro" id="IPR001940">
    <property type="entry name" value="Peptidase_S1C"/>
</dbReference>
<evidence type="ECO:0000259" key="6">
    <source>
        <dbReference type="PROSITE" id="PS50106"/>
    </source>
</evidence>
<keyword evidence="2" id="KW-0645">Protease</keyword>
<keyword evidence="8" id="KW-1185">Reference proteome</keyword>
<comment type="similarity">
    <text evidence="1">Belongs to the peptidase S1C family.</text>
</comment>
<feature type="compositionally biased region" description="Basic and acidic residues" evidence="5">
    <location>
        <begin position="636"/>
        <end position="648"/>
    </location>
</feature>
<dbReference type="PROSITE" id="PS50106">
    <property type="entry name" value="PDZ"/>
    <property type="match status" value="1"/>
</dbReference>
<dbReference type="InterPro" id="IPR036034">
    <property type="entry name" value="PDZ_sf"/>
</dbReference>
<dbReference type="InterPro" id="IPR043504">
    <property type="entry name" value="Peptidase_S1_PA_chymotrypsin"/>
</dbReference>
<dbReference type="Gene3D" id="3.20.190.20">
    <property type="match status" value="1"/>
</dbReference>
<dbReference type="AlphaFoldDB" id="A0AAW1SLR2"/>
<feature type="compositionally biased region" description="Basic residues" evidence="5">
    <location>
        <begin position="85"/>
        <end position="95"/>
    </location>
</feature>
<name>A0AAW1SLR2_9CHLO</name>
<evidence type="ECO:0000256" key="5">
    <source>
        <dbReference type="SAM" id="MobiDB-lite"/>
    </source>
</evidence>
<organism evidence="7 8">
    <name type="scientific">Apatococcus fuscideae</name>
    <dbReference type="NCBI Taxonomy" id="2026836"/>
    <lineage>
        <taxon>Eukaryota</taxon>
        <taxon>Viridiplantae</taxon>
        <taxon>Chlorophyta</taxon>
        <taxon>core chlorophytes</taxon>
        <taxon>Trebouxiophyceae</taxon>
        <taxon>Chlorellales</taxon>
        <taxon>Chlorellaceae</taxon>
        <taxon>Apatococcus</taxon>
    </lineage>
</organism>
<dbReference type="SUPFAM" id="SSF50156">
    <property type="entry name" value="PDZ domain-like"/>
    <property type="match status" value="1"/>
</dbReference>
<feature type="region of interest" description="Disordered" evidence="5">
    <location>
        <begin position="72"/>
        <end position="107"/>
    </location>
</feature>
<evidence type="ECO:0000256" key="2">
    <source>
        <dbReference type="ARBA" id="ARBA00022670"/>
    </source>
</evidence>
<feature type="compositionally biased region" description="Low complexity" evidence="5">
    <location>
        <begin position="72"/>
        <end position="84"/>
    </location>
</feature>
<gene>
    <name evidence="7" type="ORF">WJX84_005788</name>
</gene>
<feature type="domain" description="PDZ" evidence="6">
    <location>
        <begin position="355"/>
        <end position="408"/>
    </location>
</feature>
<dbReference type="Gene3D" id="2.40.10.10">
    <property type="entry name" value="Trypsin-like serine proteases"/>
    <property type="match status" value="2"/>
</dbReference>
<dbReference type="Pfam" id="PF13365">
    <property type="entry name" value="Trypsin_2"/>
    <property type="match status" value="1"/>
</dbReference>
<dbReference type="GO" id="GO:0004252">
    <property type="term" value="F:serine-type endopeptidase activity"/>
    <property type="evidence" value="ECO:0007669"/>
    <property type="project" value="InterPro"/>
</dbReference>